<evidence type="ECO:0000313" key="4">
    <source>
        <dbReference type="Proteomes" id="UP000036873"/>
    </source>
</evidence>
<dbReference type="Pfam" id="PF08668">
    <property type="entry name" value="HDOD"/>
    <property type="match status" value="1"/>
</dbReference>
<evidence type="ECO:0000259" key="2">
    <source>
        <dbReference type="PROSITE" id="PS51833"/>
    </source>
</evidence>
<dbReference type="SUPFAM" id="SSF141868">
    <property type="entry name" value="EAL domain-like"/>
    <property type="match status" value="1"/>
</dbReference>
<dbReference type="PROSITE" id="PS51833">
    <property type="entry name" value="HDOD"/>
    <property type="match status" value="1"/>
</dbReference>
<dbReference type="SUPFAM" id="SSF109604">
    <property type="entry name" value="HD-domain/PDEase-like"/>
    <property type="match status" value="1"/>
</dbReference>
<dbReference type="RefSeq" id="WP_050741152.1">
    <property type="nucleotide sequence ID" value="NZ_LGYO01000040.1"/>
</dbReference>
<dbReference type="Proteomes" id="UP000036873">
    <property type="component" value="Unassembled WGS sequence"/>
</dbReference>
<keyword evidence="4" id="KW-1185">Reference proteome</keyword>
<feature type="domain" description="EAL" evidence="1">
    <location>
        <begin position="1"/>
        <end position="202"/>
    </location>
</feature>
<feature type="domain" description="HDOD" evidence="2">
    <location>
        <begin position="197"/>
        <end position="382"/>
    </location>
</feature>
<protein>
    <recommendedName>
        <fullName evidence="5">Diguanylate phosphodiesterase</fullName>
    </recommendedName>
</protein>
<dbReference type="InterPro" id="IPR014408">
    <property type="entry name" value="dGMP_Pdiesterase_EAL/HD-GYP"/>
</dbReference>
<dbReference type="Pfam" id="PF00563">
    <property type="entry name" value="EAL"/>
    <property type="match status" value="1"/>
</dbReference>
<name>A0A0L6TXG1_9FIRM</name>
<dbReference type="AlphaFoldDB" id="A0A0L6TXG1"/>
<dbReference type="EMBL" id="LGYO01000040">
    <property type="protein sequence ID" value="KNZ40946.1"/>
    <property type="molecule type" value="Genomic_DNA"/>
</dbReference>
<dbReference type="PATRIC" id="fig|52689.4.peg.2444"/>
<accession>A0A0L6TXG1</accession>
<dbReference type="InterPro" id="IPR013976">
    <property type="entry name" value="HDOD"/>
</dbReference>
<proteinExistence type="predicted"/>
<dbReference type="InterPro" id="IPR035919">
    <property type="entry name" value="EAL_sf"/>
</dbReference>
<evidence type="ECO:0000259" key="1">
    <source>
        <dbReference type="PROSITE" id="PS50883"/>
    </source>
</evidence>
<dbReference type="InterPro" id="IPR001633">
    <property type="entry name" value="EAL_dom"/>
</dbReference>
<dbReference type="PIRSF" id="PIRSF003180">
    <property type="entry name" value="DiGMPpdiest_YuxH"/>
    <property type="match status" value="1"/>
</dbReference>
<comment type="caution">
    <text evidence="3">The sequence shown here is derived from an EMBL/GenBank/DDBJ whole genome shotgun (WGS) entry which is preliminary data.</text>
</comment>
<organism evidence="3 4">
    <name type="scientific">Acetobacterium bakii</name>
    <dbReference type="NCBI Taxonomy" id="52689"/>
    <lineage>
        <taxon>Bacteria</taxon>
        <taxon>Bacillati</taxon>
        <taxon>Bacillota</taxon>
        <taxon>Clostridia</taxon>
        <taxon>Eubacteriales</taxon>
        <taxon>Eubacteriaceae</taxon>
        <taxon>Acetobacterium</taxon>
    </lineage>
</organism>
<dbReference type="PANTHER" id="PTHR33525:SF4">
    <property type="entry name" value="CYCLIC DI-GMP PHOSPHODIESTERASE CDGJ"/>
    <property type="match status" value="1"/>
</dbReference>
<reference evidence="4" key="1">
    <citation type="submission" date="2015-07" db="EMBL/GenBank/DDBJ databases">
        <title>Draft genome sequence of Acetobacterium bakii DSM 8293, a potential psychrophilic chemical producer through syngas fermentation.</title>
        <authorList>
            <person name="Song Y."/>
            <person name="Hwang S."/>
            <person name="Cho B.-K."/>
        </authorList>
    </citation>
    <scope>NUCLEOTIDE SEQUENCE [LARGE SCALE GENOMIC DNA]</scope>
    <source>
        <strain evidence="4">DSM 8239</strain>
    </source>
</reference>
<evidence type="ECO:0008006" key="5">
    <source>
        <dbReference type="Google" id="ProtNLM"/>
    </source>
</evidence>
<dbReference type="PROSITE" id="PS50883">
    <property type="entry name" value="EAL"/>
    <property type="match status" value="1"/>
</dbReference>
<sequence length="402" mass="45914">MFIARQPIFNQQLEVFGYELLFRLNQQSTQFGGISSQGATATVITGLFESGLDNIIEDKFAFINFDAIFIHSDALELIKPNRMIVEMLENIKVDRVLMDRLKELKNLGYKIALDDFFENYQHYPLIPLADIIKYDLLITPLKTITDDIQTALAQGKTLLAEKVETEKEFLEAKAMGFQLFQGYFFSKPSIAGRSCDKTPSKLQYIRLVAEIKKEDPSFETLAELIEQDVTLSYRLMRMASFQSGSDLISSIKFALTYIGLKEIERWINIIMLQDLGNDKPEELIKISLIRSKFAEFMAKRAGMIDFQHTASMMGLFSILDAILDQTMAEALTGIALPPSILEALIYHRGLLYPIYKLMLAYEKGDWILTDAISSDLNIHHSDLYKDYRSAIRWANEVMVNIS</sequence>
<dbReference type="InterPro" id="IPR052340">
    <property type="entry name" value="RNase_Y/CdgJ"/>
</dbReference>
<dbReference type="Gene3D" id="3.20.20.450">
    <property type="entry name" value="EAL domain"/>
    <property type="match status" value="1"/>
</dbReference>
<dbReference type="STRING" id="52689.AKG39_14650"/>
<dbReference type="SMART" id="SM00052">
    <property type="entry name" value="EAL"/>
    <property type="match status" value="1"/>
</dbReference>
<dbReference type="OrthoDB" id="9804751at2"/>
<dbReference type="Gene3D" id="1.10.3210.10">
    <property type="entry name" value="Hypothetical protein af1432"/>
    <property type="match status" value="1"/>
</dbReference>
<dbReference type="PANTHER" id="PTHR33525">
    <property type="match status" value="1"/>
</dbReference>
<gene>
    <name evidence="3" type="ORF">AKG39_14650</name>
</gene>
<evidence type="ECO:0000313" key="3">
    <source>
        <dbReference type="EMBL" id="KNZ40946.1"/>
    </source>
</evidence>